<dbReference type="InterPro" id="IPR046342">
    <property type="entry name" value="CBS_dom_sf"/>
</dbReference>
<keyword evidence="8" id="KW-0486">Methionine biosynthesis</keyword>
<evidence type="ECO:0000313" key="16">
    <source>
        <dbReference type="EMBL" id="MDV0446402.1"/>
    </source>
</evidence>
<keyword evidence="12" id="KW-0129">CBS domain</keyword>
<comment type="caution">
    <text evidence="16">The sequence shown here is derived from an EMBL/GenBank/DDBJ whole genome shotgun (WGS) entry which is preliminary data.</text>
</comment>
<keyword evidence="10" id="KW-0868">Chloride</keyword>
<dbReference type="SUPFAM" id="SSF81340">
    <property type="entry name" value="Clc chloride channel"/>
    <property type="match status" value="1"/>
</dbReference>
<dbReference type="PROSITE" id="PS51371">
    <property type="entry name" value="CBS"/>
    <property type="match status" value="2"/>
</dbReference>
<evidence type="ECO:0000256" key="5">
    <source>
        <dbReference type="ARBA" id="ARBA00022989"/>
    </source>
</evidence>
<feature type="transmembrane region" description="Helical" evidence="14">
    <location>
        <begin position="177"/>
        <end position="202"/>
    </location>
</feature>
<accession>A0AAE4MIU0</accession>
<evidence type="ECO:0000256" key="4">
    <source>
        <dbReference type="ARBA" id="ARBA00022692"/>
    </source>
</evidence>
<dbReference type="CDD" id="cd00400">
    <property type="entry name" value="Voltage_gated_ClC"/>
    <property type="match status" value="1"/>
</dbReference>
<evidence type="ECO:0000256" key="12">
    <source>
        <dbReference type="PROSITE-ProRule" id="PRU00703"/>
    </source>
</evidence>
<dbReference type="GO" id="GO:0009086">
    <property type="term" value="P:methionine biosynthetic process"/>
    <property type="evidence" value="ECO:0007669"/>
    <property type="project" value="UniProtKB-KW"/>
</dbReference>
<comment type="subcellular location">
    <subcellularLocation>
        <location evidence="1">Membrane</location>
        <topology evidence="1">Multi-pass membrane protein</topology>
    </subcellularLocation>
</comment>
<dbReference type="Proteomes" id="UP001271789">
    <property type="component" value="Unassembled WGS sequence"/>
</dbReference>
<dbReference type="InterPro" id="IPR000644">
    <property type="entry name" value="CBS_dom"/>
</dbReference>
<evidence type="ECO:0000313" key="17">
    <source>
        <dbReference type="Proteomes" id="UP001271789"/>
    </source>
</evidence>
<keyword evidence="11" id="KW-0407">Ion channel</keyword>
<dbReference type="EMBL" id="JAWDKD010000003">
    <property type="protein sequence ID" value="MDV0446402.1"/>
    <property type="molecule type" value="Genomic_DNA"/>
</dbReference>
<dbReference type="GO" id="GO:0034707">
    <property type="term" value="C:chloride channel complex"/>
    <property type="evidence" value="ECO:0007669"/>
    <property type="project" value="UniProtKB-KW"/>
</dbReference>
<dbReference type="Pfam" id="PF00654">
    <property type="entry name" value="Voltage_CLC"/>
    <property type="match status" value="1"/>
</dbReference>
<evidence type="ECO:0000256" key="10">
    <source>
        <dbReference type="ARBA" id="ARBA00023214"/>
    </source>
</evidence>
<feature type="transmembrane region" description="Helical" evidence="14">
    <location>
        <begin position="385"/>
        <end position="409"/>
    </location>
</feature>
<keyword evidence="7 14" id="KW-0472">Membrane</keyword>
<evidence type="ECO:0000259" key="15">
    <source>
        <dbReference type="PROSITE" id="PS51371"/>
    </source>
</evidence>
<dbReference type="GO" id="GO:0005254">
    <property type="term" value="F:chloride channel activity"/>
    <property type="evidence" value="ECO:0007669"/>
    <property type="project" value="UniProtKB-KW"/>
</dbReference>
<keyword evidence="5 14" id="KW-1133">Transmembrane helix</keyword>
<dbReference type="SMART" id="SM00116">
    <property type="entry name" value="CBS"/>
    <property type="match status" value="2"/>
</dbReference>
<evidence type="ECO:0000256" key="3">
    <source>
        <dbReference type="ARBA" id="ARBA00022605"/>
    </source>
</evidence>
<evidence type="ECO:0000256" key="13">
    <source>
        <dbReference type="SAM" id="MobiDB-lite"/>
    </source>
</evidence>
<feature type="compositionally biased region" description="Basic and acidic residues" evidence="13">
    <location>
        <begin position="621"/>
        <end position="634"/>
    </location>
</feature>
<feature type="compositionally biased region" description="Acidic residues" evidence="13">
    <location>
        <begin position="608"/>
        <end position="620"/>
    </location>
</feature>
<feature type="region of interest" description="Disordered" evidence="13">
    <location>
        <begin position="601"/>
        <end position="634"/>
    </location>
</feature>
<dbReference type="InterPro" id="IPR050368">
    <property type="entry name" value="ClC-type_chloride_channel"/>
</dbReference>
<dbReference type="Gene3D" id="1.10.3080.10">
    <property type="entry name" value="Clc chloride channel"/>
    <property type="match status" value="1"/>
</dbReference>
<dbReference type="SUPFAM" id="SSF54631">
    <property type="entry name" value="CBS-domain pair"/>
    <property type="match status" value="1"/>
</dbReference>
<feature type="transmembrane region" description="Helical" evidence="14">
    <location>
        <begin position="416"/>
        <end position="433"/>
    </location>
</feature>
<dbReference type="PRINTS" id="PR00762">
    <property type="entry name" value="CLCHANNEL"/>
</dbReference>
<dbReference type="PANTHER" id="PTHR43427">
    <property type="entry name" value="CHLORIDE CHANNEL PROTEIN CLC-E"/>
    <property type="match status" value="1"/>
</dbReference>
<evidence type="ECO:0000256" key="2">
    <source>
        <dbReference type="ARBA" id="ARBA00022448"/>
    </source>
</evidence>
<feature type="transmembrane region" description="Helical" evidence="14">
    <location>
        <begin position="41"/>
        <end position="61"/>
    </location>
</feature>
<evidence type="ECO:0000256" key="9">
    <source>
        <dbReference type="ARBA" id="ARBA00023173"/>
    </source>
</evidence>
<feature type="transmembrane region" description="Helical" evidence="14">
    <location>
        <begin position="287"/>
        <end position="305"/>
    </location>
</feature>
<feature type="transmembrane region" description="Helical" evidence="14">
    <location>
        <begin position="81"/>
        <end position="100"/>
    </location>
</feature>
<feature type="transmembrane region" description="Helical" evidence="14">
    <location>
        <begin position="129"/>
        <end position="147"/>
    </location>
</feature>
<keyword evidence="17" id="KW-1185">Reference proteome</keyword>
<keyword evidence="4 14" id="KW-0812">Transmembrane</keyword>
<dbReference type="AlphaFoldDB" id="A0AAE4MIU0"/>
<evidence type="ECO:0000256" key="11">
    <source>
        <dbReference type="ARBA" id="ARBA00023303"/>
    </source>
</evidence>
<dbReference type="Pfam" id="PF00571">
    <property type="entry name" value="CBS"/>
    <property type="match status" value="2"/>
</dbReference>
<feature type="transmembrane region" description="Helical" evidence="14">
    <location>
        <begin position="358"/>
        <end position="379"/>
    </location>
</feature>
<feature type="domain" description="CBS" evidence="15">
    <location>
        <begin position="471"/>
        <end position="528"/>
    </location>
</feature>
<gene>
    <name evidence="16" type="primary">clcB</name>
    <name evidence="16" type="ORF">MsAg5_02350</name>
</gene>
<name>A0AAE4MIU0_9EURY</name>
<dbReference type="Gene3D" id="3.10.580.10">
    <property type="entry name" value="CBS-domain"/>
    <property type="match status" value="2"/>
</dbReference>
<dbReference type="InterPro" id="IPR014743">
    <property type="entry name" value="Cl-channel_core"/>
</dbReference>
<evidence type="ECO:0000256" key="1">
    <source>
        <dbReference type="ARBA" id="ARBA00004141"/>
    </source>
</evidence>
<evidence type="ECO:0000256" key="8">
    <source>
        <dbReference type="ARBA" id="ARBA00023167"/>
    </source>
</evidence>
<evidence type="ECO:0000256" key="7">
    <source>
        <dbReference type="ARBA" id="ARBA00023136"/>
    </source>
</evidence>
<keyword evidence="9" id="KW-0869">Chloride channel</keyword>
<protein>
    <submittedName>
        <fullName evidence="16">Voltage-gated ClC-type chloride channel ClcB</fullName>
    </submittedName>
</protein>
<reference evidence="16" key="1">
    <citation type="submission" date="2023-06" db="EMBL/GenBank/DDBJ databases">
        <title>Genome sequence of Methanosarcinaceae archaeon Ag5.</title>
        <authorList>
            <person name="Protasov E."/>
            <person name="Platt K."/>
            <person name="Poehlein A."/>
            <person name="Daniel R."/>
            <person name="Brune A."/>
        </authorList>
    </citation>
    <scope>NUCLEOTIDE SEQUENCE</scope>
    <source>
        <strain evidence="16">Ag5</strain>
    </source>
</reference>
<feature type="transmembrane region" description="Helical" evidence="14">
    <location>
        <begin position="252"/>
        <end position="275"/>
    </location>
</feature>
<feature type="transmembrane region" description="Helical" evidence="14">
    <location>
        <begin position="214"/>
        <end position="232"/>
    </location>
</feature>
<organism evidence="16 17">
    <name type="scientific">Methanolapillus africanus</name>
    <dbReference type="NCBI Taxonomy" id="3028297"/>
    <lineage>
        <taxon>Archaea</taxon>
        <taxon>Methanobacteriati</taxon>
        <taxon>Methanobacteriota</taxon>
        <taxon>Stenosarchaea group</taxon>
        <taxon>Methanomicrobia</taxon>
        <taxon>Methanosarcinales</taxon>
        <taxon>Methanosarcinaceae</taxon>
        <taxon>Methanolapillus</taxon>
    </lineage>
</organism>
<dbReference type="InterPro" id="IPR001807">
    <property type="entry name" value="ClC"/>
</dbReference>
<dbReference type="PANTHER" id="PTHR43427:SF6">
    <property type="entry name" value="CHLORIDE CHANNEL PROTEIN CLC-E"/>
    <property type="match status" value="1"/>
</dbReference>
<proteinExistence type="predicted"/>
<sequence length="634" mass="68598">MPEHAGSVFDEKKTMADRLFALRKSSKKYFAKIYTPNVKTALIAIVIGVVTGVLIGIYSLLLHDLTNTFFGVNSIFELFGIPVWCIIFIPMLGGLAVGLLNKYFLKTRYGVDSVIEAAALHGGKLKAKYAIVEAFASVITIGTGGSAGKEAPGVLMGAGVGSLAAKVFNLRGKSLRTYLGCGAAAGISAAFNAPLAGIVFVVEVIYGELEAKTFIPIVISAIFSTFVFNVFFGTDTMSFPNYVMLNPFKEIWLFPILGIVAGVVSIFFIKCFYFIRERFTDLKVPVYLKPAIGGLMVGIVGLFYPQVFGLGHTFIVEVVNDPFSFTIGLLLALVVLKTLAFSFTIGSRGAGGSIVPSMFVGAMLGAAFGLVCEQFIPGLTVQPGAYALAGMGAVFAGTSNSTFTAIILLIEMTQDYSMILPFMFACVLSNAIARTANPDSIFTEMLKRKGYTIRGGREVDVMESIVVKDAMRSSVQTVSEDNTIEGLYAVIQSSTHTGFPVVNKGGELTGIITVKDMQDRIKPGNPDNKQFIKEIMTTDVLVAYPFETLDVISDRIVVNDVARLPVVMKSNPKKMVGIITRKDVMNAYNKSVLTKVHRVGEEQAKLETEEETAGEEMAEEVTEKIEEKVNEIKK</sequence>
<evidence type="ECO:0000256" key="14">
    <source>
        <dbReference type="SAM" id="Phobius"/>
    </source>
</evidence>
<keyword evidence="6" id="KW-0406">Ion transport</keyword>
<feature type="domain" description="CBS" evidence="15">
    <location>
        <begin position="536"/>
        <end position="596"/>
    </location>
</feature>
<keyword evidence="2" id="KW-0813">Transport</keyword>
<evidence type="ECO:0000256" key="6">
    <source>
        <dbReference type="ARBA" id="ARBA00023065"/>
    </source>
</evidence>
<keyword evidence="3" id="KW-0028">Amino-acid biosynthesis</keyword>
<feature type="transmembrane region" description="Helical" evidence="14">
    <location>
        <begin position="325"/>
        <end position="346"/>
    </location>
</feature>